<sequence>MTYRVVQWATGAMGTAILRTMLDHPGVEVVGTYVYGAAKAGRDVGDLARRDATGVLATSDIDEILALDADVVVHAGRIGPYGAHDDEIVALLESGKNVLSINGYTDPFVHPGPRLDRLRAAAERGGVTLMGVGLNPGFIGEQVAVLATGVCASVDHIEVVEMADARLVQDPEYLFGALGFGAALDEHDPNDPSWDPVGALNGMYEEVLGAMAHHLGLTIDEVISDHVCHPAGSDLTVAAGVIPQGTVGHTNWRWHAMVDGTPRLTMSIHWFVETAHLPEPEPPLWRVNITGHPGVKIAMELEKHPADRSRMGAEQYAVAGQVINAVPHVVAAEPGLMIRPVATPARADYATFRPR</sequence>
<dbReference type="InterPro" id="IPR036291">
    <property type="entry name" value="NAD(P)-bd_dom_sf"/>
</dbReference>
<dbReference type="EMBL" id="JACTVM010000004">
    <property type="protein sequence ID" value="MBC9227474.1"/>
    <property type="molecule type" value="Genomic_DNA"/>
</dbReference>
<protein>
    <recommendedName>
        <fullName evidence="3">Dihydrodipicolinate reductase N-terminal domain-containing protein</fullName>
    </recommendedName>
</protein>
<organism evidence="4 5">
    <name type="scientific">Aeromicrobium senzhongii</name>
    <dbReference type="NCBI Taxonomy" id="2663859"/>
    <lineage>
        <taxon>Bacteria</taxon>
        <taxon>Bacillati</taxon>
        <taxon>Actinomycetota</taxon>
        <taxon>Actinomycetes</taxon>
        <taxon>Propionibacteriales</taxon>
        <taxon>Nocardioidaceae</taxon>
        <taxon>Aeromicrobium</taxon>
    </lineage>
</organism>
<evidence type="ECO:0000259" key="3">
    <source>
        <dbReference type="Pfam" id="PF01113"/>
    </source>
</evidence>
<dbReference type="GO" id="GO:0008839">
    <property type="term" value="F:4-hydroxy-tetrahydrodipicolinate reductase"/>
    <property type="evidence" value="ECO:0007669"/>
    <property type="project" value="InterPro"/>
</dbReference>
<dbReference type="SUPFAM" id="SSF51735">
    <property type="entry name" value="NAD(P)-binding Rossmann-fold domains"/>
    <property type="match status" value="1"/>
</dbReference>
<evidence type="ECO:0000313" key="4">
    <source>
        <dbReference type="EMBL" id="MBC9227474.1"/>
    </source>
</evidence>
<evidence type="ECO:0000256" key="1">
    <source>
        <dbReference type="ARBA" id="ARBA00022857"/>
    </source>
</evidence>
<dbReference type="Proteomes" id="UP000620591">
    <property type="component" value="Unassembled WGS sequence"/>
</dbReference>
<dbReference type="Gene3D" id="3.40.50.720">
    <property type="entry name" value="NAD(P)-binding Rossmann-like Domain"/>
    <property type="match status" value="1"/>
</dbReference>
<evidence type="ECO:0000313" key="5">
    <source>
        <dbReference type="Proteomes" id="UP000620591"/>
    </source>
</evidence>
<keyword evidence="1" id="KW-0521">NADP</keyword>
<reference evidence="4" key="1">
    <citation type="submission" date="2020-09" db="EMBL/GenBank/DDBJ databases">
        <title>Novel species in genus Aeromicrobium.</title>
        <authorList>
            <person name="Zhang G."/>
        </authorList>
    </citation>
    <scope>NUCLEOTIDE SEQUENCE</scope>
    <source>
        <strain evidence="4">Zg-636</strain>
    </source>
</reference>
<dbReference type="CDD" id="cd24146">
    <property type="entry name" value="nat-AmDH_N_like"/>
    <property type="match status" value="1"/>
</dbReference>
<proteinExistence type="predicted"/>
<feature type="domain" description="Dihydrodipicolinate reductase N-terminal" evidence="3">
    <location>
        <begin position="9"/>
        <end position="73"/>
    </location>
</feature>
<comment type="caution">
    <text evidence="4">The sequence shown here is derived from an EMBL/GenBank/DDBJ whole genome shotgun (WGS) entry which is preliminary data.</text>
</comment>
<keyword evidence="2" id="KW-0560">Oxidoreductase</keyword>
<dbReference type="InterPro" id="IPR000846">
    <property type="entry name" value="DapB_N"/>
</dbReference>
<dbReference type="AlphaFoldDB" id="A0A8I0EWE8"/>
<gene>
    <name evidence="4" type="ORF">IBG24_14240</name>
</gene>
<dbReference type="GO" id="GO:0009089">
    <property type="term" value="P:lysine biosynthetic process via diaminopimelate"/>
    <property type="evidence" value="ECO:0007669"/>
    <property type="project" value="InterPro"/>
</dbReference>
<accession>A0A8I0EWE8</accession>
<dbReference type="RefSeq" id="WP_187769945.1">
    <property type="nucleotide sequence ID" value="NZ_JACTVM010000004.1"/>
</dbReference>
<evidence type="ECO:0000256" key="2">
    <source>
        <dbReference type="ARBA" id="ARBA00023002"/>
    </source>
</evidence>
<dbReference type="Pfam" id="PF01113">
    <property type="entry name" value="DapB_N"/>
    <property type="match status" value="1"/>
</dbReference>
<name>A0A8I0EWE8_9ACTN</name>